<dbReference type="PANTHER" id="PTHR35043">
    <property type="entry name" value="TRANSCRIPTION FACTOR DOMAIN-CONTAINING PROTEIN"/>
    <property type="match status" value="1"/>
</dbReference>
<evidence type="ECO:0000256" key="2">
    <source>
        <dbReference type="SAM" id="Phobius"/>
    </source>
</evidence>
<evidence type="ECO:0000313" key="3">
    <source>
        <dbReference type="EMBL" id="KAK5991482.1"/>
    </source>
</evidence>
<evidence type="ECO:0000313" key="4">
    <source>
        <dbReference type="Proteomes" id="UP001338125"/>
    </source>
</evidence>
<dbReference type="PANTHER" id="PTHR35043:SF7">
    <property type="entry name" value="TRANSCRIPTION FACTOR DOMAIN-CONTAINING PROTEIN"/>
    <property type="match status" value="1"/>
</dbReference>
<evidence type="ECO:0000256" key="1">
    <source>
        <dbReference type="SAM" id="MobiDB-lite"/>
    </source>
</evidence>
<reference evidence="3 4" key="1">
    <citation type="submission" date="2024-01" db="EMBL/GenBank/DDBJ databases">
        <title>Complete genome of Cladobotryum mycophilum ATHUM6906.</title>
        <authorList>
            <person name="Christinaki A.C."/>
            <person name="Myridakis A.I."/>
            <person name="Kouvelis V.N."/>
        </authorList>
    </citation>
    <scope>NUCLEOTIDE SEQUENCE [LARGE SCALE GENOMIC DNA]</scope>
    <source>
        <strain evidence="3 4">ATHUM6906</strain>
    </source>
</reference>
<feature type="compositionally biased region" description="Polar residues" evidence="1">
    <location>
        <begin position="143"/>
        <end position="159"/>
    </location>
</feature>
<keyword evidence="2" id="KW-0812">Transmembrane</keyword>
<feature type="transmembrane region" description="Helical" evidence="2">
    <location>
        <begin position="70"/>
        <end position="90"/>
    </location>
</feature>
<feature type="transmembrane region" description="Helical" evidence="2">
    <location>
        <begin position="410"/>
        <end position="430"/>
    </location>
</feature>
<feature type="transmembrane region" description="Helical" evidence="2">
    <location>
        <begin position="442"/>
        <end position="460"/>
    </location>
</feature>
<dbReference type="EMBL" id="JAVFKD010000014">
    <property type="protein sequence ID" value="KAK5991482.1"/>
    <property type="molecule type" value="Genomic_DNA"/>
</dbReference>
<organism evidence="3 4">
    <name type="scientific">Cladobotryum mycophilum</name>
    <dbReference type="NCBI Taxonomy" id="491253"/>
    <lineage>
        <taxon>Eukaryota</taxon>
        <taxon>Fungi</taxon>
        <taxon>Dikarya</taxon>
        <taxon>Ascomycota</taxon>
        <taxon>Pezizomycotina</taxon>
        <taxon>Sordariomycetes</taxon>
        <taxon>Hypocreomycetidae</taxon>
        <taxon>Hypocreales</taxon>
        <taxon>Hypocreaceae</taxon>
        <taxon>Cladobotryum</taxon>
    </lineage>
</organism>
<sequence length="527" mass="60509">MIQHTPNCTLPESTPSGFINAPKIRTTMQIVWSCLSVILLCTWSILHLNVPPHMTPDGSRQSMRKKLYLLLRKVYWMVVMLVAPEFLTIFTTKKMQGTRENHKELERLADHDDIPWTLLHTILADMGGFAIRFPSNKEEAGDQSEQGNFIRRTPSTEQLTAEPRSPESLESQIPEDDIRQVPDFVEVFRKRQKLWVGDCKIPWKPYEGHFKHAKKLKERLPKDTLDWETQNIAALSGTVWILDSRQLCIARERKVIKSLPKIAEDEITDRNKSDDLVKFLAILQVLWLVVQLIARRFHNLPFAQLEISTVAFSVSAFILYMLEWEKPKDINVPIYLDAYEPSVSYETFEEIAKAAPFPYVQFPGLQSKNYHIPNCAFHETKRSDPKNVGPNKTELEKASLDKAMLKKFDIHAFLVAFVTVASFGGIHFFAWNLQFPTKIEQLLWRISAIVAVAMPCIYSASHAPFMGTIPKGIPKSKAMKVQATVLLTSFFYVFARLYLITESVRSLYYLPHDAFISNWASNVPHMA</sequence>
<name>A0ABR0SH41_9HYPO</name>
<feature type="transmembrane region" description="Helical" evidence="2">
    <location>
        <begin position="30"/>
        <end position="50"/>
    </location>
</feature>
<feature type="transmembrane region" description="Helical" evidence="2">
    <location>
        <begin position="481"/>
        <end position="500"/>
    </location>
</feature>
<accession>A0ABR0SH41</accession>
<feature type="transmembrane region" description="Helical" evidence="2">
    <location>
        <begin position="276"/>
        <end position="294"/>
    </location>
</feature>
<keyword evidence="4" id="KW-1185">Reference proteome</keyword>
<feature type="region of interest" description="Disordered" evidence="1">
    <location>
        <begin position="137"/>
        <end position="173"/>
    </location>
</feature>
<proteinExistence type="predicted"/>
<comment type="caution">
    <text evidence="3">The sequence shown here is derived from an EMBL/GenBank/DDBJ whole genome shotgun (WGS) entry which is preliminary data.</text>
</comment>
<gene>
    <name evidence="3" type="ORF">PT974_09765</name>
</gene>
<keyword evidence="2" id="KW-0472">Membrane</keyword>
<keyword evidence="2" id="KW-1133">Transmembrane helix</keyword>
<feature type="transmembrane region" description="Helical" evidence="2">
    <location>
        <begin position="300"/>
        <end position="322"/>
    </location>
</feature>
<dbReference type="Proteomes" id="UP001338125">
    <property type="component" value="Unassembled WGS sequence"/>
</dbReference>
<protein>
    <submittedName>
        <fullName evidence="3">Uncharacterized protein</fullName>
    </submittedName>
</protein>